<dbReference type="AlphaFoldDB" id="A0A5N5M2Y2"/>
<dbReference type="Pfam" id="PF00685">
    <property type="entry name" value="Sulfotransfer_1"/>
    <property type="match status" value="1"/>
</dbReference>
<dbReference type="GO" id="GO:0006355">
    <property type="term" value="P:regulation of DNA-templated transcription"/>
    <property type="evidence" value="ECO:0007669"/>
    <property type="project" value="InterPro"/>
</dbReference>
<dbReference type="InterPro" id="IPR044701">
    <property type="entry name" value="MRL7/MRL7L"/>
</dbReference>
<dbReference type="PANTHER" id="PTHR34669:SF1">
    <property type="entry name" value="THIOREDOXIN-LIKE FOLD DOMAIN-CONTAINING PROTEIN MRL7L, CHLOROPLASTIC"/>
    <property type="match status" value="1"/>
</dbReference>
<evidence type="ECO:0000313" key="4">
    <source>
        <dbReference type="EMBL" id="KAB5548536.1"/>
    </source>
</evidence>
<accession>A0A5N5M2Y2</accession>
<name>A0A5N5M2Y2_9ROSI</name>
<evidence type="ECO:0000259" key="3">
    <source>
        <dbReference type="Pfam" id="PF00685"/>
    </source>
</evidence>
<reference evidence="5" key="1">
    <citation type="journal article" date="2019" name="Gigascience">
        <title>De novo genome assembly of the endangered Acer yangbiense, a plant species with extremely small populations endemic to Yunnan Province, China.</title>
        <authorList>
            <person name="Yang J."/>
            <person name="Wariss H.M."/>
            <person name="Tao L."/>
            <person name="Zhang R."/>
            <person name="Yun Q."/>
            <person name="Hollingsworth P."/>
            <person name="Dao Z."/>
            <person name="Luo G."/>
            <person name="Guo H."/>
            <person name="Ma Y."/>
            <person name="Sun W."/>
        </authorList>
    </citation>
    <scope>NUCLEOTIDE SEQUENCE [LARGE SCALE GENOMIC DNA]</scope>
    <source>
        <strain evidence="5">cv. br00</strain>
    </source>
</reference>
<evidence type="ECO:0000256" key="2">
    <source>
        <dbReference type="SAM" id="MobiDB-lite"/>
    </source>
</evidence>
<dbReference type="SUPFAM" id="SSF52540">
    <property type="entry name" value="P-loop containing nucleoside triphosphate hydrolases"/>
    <property type="match status" value="1"/>
</dbReference>
<proteinExistence type="inferred from homology"/>
<keyword evidence="1" id="KW-0808">Transferase</keyword>
<dbReference type="PANTHER" id="PTHR34669">
    <property type="entry name" value="THIOREDOXIN-LIKE FOLD DOMAIN-CONTAINING PROTEIN MRL7L, CHLOROPLASTIC"/>
    <property type="match status" value="1"/>
</dbReference>
<dbReference type="EMBL" id="VDCV01000007">
    <property type="protein sequence ID" value="KAB5548536.1"/>
    <property type="molecule type" value="Genomic_DNA"/>
</dbReference>
<gene>
    <name evidence="4" type="ORF">DKX38_011942</name>
</gene>
<dbReference type="GO" id="GO:0008146">
    <property type="term" value="F:sulfotransferase activity"/>
    <property type="evidence" value="ECO:0007669"/>
    <property type="project" value="InterPro"/>
</dbReference>
<protein>
    <recommendedName>
        <fullName evidence="1">Sulfotransferase</fullName>
        <ecNumber evidence="1">2.8.2.-</ecNumber>
    </recommendedName>
</protein>
<comment type="caution">
    <text evidence="4">The sequence shown here is derived from an EMBL/GenBank/DDBJ whole genome shotgun (WGS) entry which is preliminary data.</text>
</comment>
<organism evidence="4 5">
    <name type="scientific">Salix brachista</name>
    <dbReference type="NCBI Taxonomy" id="2182728"/>
    <lineage>
        <taxon>Eukaryota</taxon>
        <taxon>Viridiplantae</taxon>
        <taxon>Streptophyta</taxon>
        <taxon>Embryophyta</taxon>
        <taxon>Tracheophyta</taxon>
        <taxon>Spermatophyta</taxon>
        <taxon>Magnoliopsida</taxon>
        <taxon>eudicotyledons</taxon>
        <taxon>Gunneridae</taxon>
        <taxon>Pentapetalae</taxon>
        <taxon>rosids</taxon>
        <taxon>fabids</taxon>
        <taxon>Malpighiales</taxon>
        <taxon>Salicaceae</taxon>
        <taxon>Saliceae</taxon>
        <taxon>Salix</taxon>
    </lineage>
</organism>
<keyword evidence="5" id="KW-1185">Reference proteome</keyword>
<dbReference type="InterPro" id="IPR000863">
    <property type="entry name" value="Sulfotransferase_dom"/>
</dbReference>
<sequence length="574" mass="64930">MAVQLHHFFSHIRDYKFKDFPSFPFTTAHSESKPTNYTEVSSTSSCLSPKCLKYTSQLHGGGFESSISRVRASRRDERVLSDDGKKKRREEFSDSDDDDDDDYSSRKGKVNDPYLMDAEERREWRMKIREVMKKYPDVDENAELDSEEKKMKMEKLLSDYPLIVDEDDPDWPEDADGRGFGLDQFFNKITIKNKKKDDDDENYDSDKEIVWQDDDSIRPIKDITTAGWEEAVFKDISPLIVLVHNRYKRSDALDFPVASKVPGLGNALGSRLYCWLFWEGNARNDKLCWEGNGLNYLPKENEKIRDALEKAVHIIWNCRLPSPRCVAIDAVVETELVSALKVSVFPEIIFTKAGKILYREKAFRTADEFSKIMAYFYYGAGRPPCLNDIGDSQELIPSVHSRSATVTAISLRDITRCEHRKSRRLCDSGSEGQRAGSCLPPGKVKPASNLSMSSTDKSVGIVGLLDANYTWCAAAAAIDSILKNLEEGARASSESPDRILFLKYEDLKKETLFHAGKLANFMGLEEFLLLQGVVQNIIHLCSFENLSNLGVKATGMYHKAISLILQCKGSRSSG</sequence>
<feature type="compositionally biased region" description="Basic and acidic residues" evidence="2">
    <location>
        <begin position="74"/>
        <end position="92"/>
    </location>
</feature>
<evidence type="ECO:0000313" key="5">
    <source>
        <dbReference type="Proteomes" id="UP000326939"/>
    </source>
</evidence>
<dbReference type="GO" id="GO:0009658">
    <property type="term" value="P:chloroplast organization"/>
    <property type="evidence" value="ECO:0007669"/>
    <property type="project" value="InterPro"/>
</dbReference>
<feature type="domain" description="Sulfotransferase" evidence="3">
    <location>
        <begin position="472"/>
        <end position="557"/>
    </location>
</feature>
<dbReference type="InterPro" id="IPR027417">
    <property type="entry name" value="P-loop_NTPase"/>
</dbReference>
<comment type="similarity">
    <text evidence="1">Belongs to the sulfotransferase 1 family.</text>
</comment>
<dbReference type="EC" id="2.8.2.-" evidence="1"/>
<dbReference type="Proteomes" id="UP000326939">
    <property type="component" value="Chromosome 7"/>
</dbReference>
<evidence type="ECO:0000256" key="1">
    <source>
        <dbReference type="RuleBase" id="RU361155"/>
    </source>
</evidence>
<dbReference type="GO" id="GO:0009570">
    <property type="term" value="C:chloroplast stroma"/>
    <property type="evidence" value="ECO:0007669"/>
    <property type="project" value="TreeGrafter"/>
</dbReference>
<dbReference type="Gene3D" id="3.40.50.300">
    <property type="entry name" value="P-loop containing nucleotide triphosphate hydrolases"/>
    <property type="match status" value="1"/>
</dbReference>
<feature type="compositionally biased region" description="Acidic residues" evidence="2">
    <location>
        <begin position="93"/>
        <end position="102"/>
    </location>
</feature>
<feature type="region of interest" description="Disordered" evidence="2">
    <location>
        <begin position="74"/>
        <end position="114"/>
    </location>
</feature>